<dbReference type="NCBIfam" id="NF038403">
    <property type="entry name" value="perm_prefix_1"/>
    <property type="match status" value="1"/>
</dbReference>
<feature type="transmembrane region" description="Helical" evidence="1">
    <location>
        <begin position="82"/>
        <end position="106"/>
    </location>
</feature>
<dbReference type="AlphaFoldDB" id="A0A934J225"/>
<keyword evidence="1" id="KW-0472">Membrane</keyword>
<keyword evidence="1" id="KW-0812">Transmembrane</keyword>
<dbReference type="Proteomes" id="UP000640274">
    <property type="component" value="Unassembled WGS sequence"/>
</dbReference>
<sequence>MNIRLKQNHDEVRLFLQEVLASIKSREAIKQVSRELECHIEDLVIGLMEEGIEEKEAVKRAIQRMGDAHEIGRQMSQIHRPVLDWSLLGLLALMVICDVLGLASIFQCIFTVDQLRLYSKSSLFYCNGSYPERFQKEKTTVQQFEDRSCYAQSLMPTISNTR</sequence>
<gene>
    <name evidence="2" type="ORF">JFN88_19340</name>
</gene>
<organism evidence="2 3">
    <name type="scientific">Paenibacillus roseus</name>
    <dbReference type="NCBI Taxonomy" id="2798579"/>
    <lineage>
        <taxon>Bacteria</taxon>
        <taxon>Bacillati</taxon>
        <taxon>Bacillota</taxon>
        <taxon>Bacilli</taxon>
        <taxon>Bacillales</taxon>
        <taxon>Paenibacillaceae</taxon>
        <taxon>Paenibacillus</taxon>
    </lineage>
</organism>
<name>A0A934J225_9BACL</name>
<accession>A0A934J225</accession>
<dbReference type="RefSeq" id="WP_199020909.1">
    <property type="nucleotide sequence ID" value="NZ_JAELUP010000103.1"/>
</dbReference>
<keyword evidence="1" id="KW-1133">Transmembrane helix</keyword>
<protein>
    <submittedName>
        <fullName evidence="2">Uncharacterized protein</fullName>
    </submittedName>
</protein>
<evidence type="ECO:0000256" key="1">
    <source>
        <dbReference type="SAM" id="Phobius"/>
    </source>
</evidence>
<evidence type="ECO:0000313" key="2">
    <source>
        <dbReference type="EMBL" id="MBJ6363362.1"/>
    </source>
</evidence>
<dbReference type="EMBL" id="JAELUP010000103">
    <property type="protein sequence ID" value="MBJ6363362.1"/>
    <property type="molecule type" value="Genomic_DNA"/>
</dbReference>
<proteinExistence type="predicted"/>
<dbReference type="InterPro" id="IPR047928">
    <property type="entry name" value="Perm_prefix_1"/>
</dbReference>
<evidence type="ECO:0000313" key="3">
    <source>
        <dbReference type="Proteomes" id="UP000640274"/>
    </source>
</evidence>
<comment type="caution">
    <text evidence="2">The sequence shown here is derived from an EMBL/GenBank/DDBJ whole genome shotgun (WGS) entry which is preliminary data.</text>
</comment>
<reference evidence="2" key="1">
    <citation type="submission" date="2020-12" db="EMBL/GenBank/DDBJ databases">
        <authorList>
            <person name="Huq M.A."/>
        </authorList>
    </citation>
    <scope>NUCLEOTIDE SEQUENCE</scope>
    <source>
        <strain evidence="2">MAHUQ-46</strain>
    </source>
</reference>
<keyword evidence="3" id="KW-1185">Reference proteome</keyword>